<dbReference type="CDD" id="cd14066">
    <property type="entry name" value="STKc_IRAK"/>
    <property type="match status" value="1"/>
</dbReference>
<keyword evidence="10 13" id="KW-0472">Membrane</keyword>
<dbReference type="FunFam" id="2.60.120.430:FF:000003">
    <property type="entry name" value="FERONIA receptor-like kinase"/>
    <property type="match status" value="1"/>
</dbReference>
<dbReference type="AlphaFoldDB" id="A0AAN7E475"/>
<dbReference type="PROSITE" id="PS00107">
    <property type="entry name" value="PROTEIN_KINASE_ATP"/>
    <property type="match status" value="1"/>
</dbReference>
<dbReference type="SUPFAM" id="SSF56112">
    <property type="entry name" value="Protein kinase-like (PK-like)"/>
    <property type="match status" value="1"/>
</dbReference>
<evidence type="ECO:0000256" key="7">
    <source>
        <dbReference type="ARBA" id="ARBA00022777"/>
    </source>
</evidence>
<dbReference type="FunFam" id="2.60.120.430:FF:000007">
    <property type="entry name" value="FERONIA receptor-like kinase"/>
    <property type="match status" value="1"/>
</dbReference>
<keyword evidence="7" id="KW-0418">Kinase</keyword>
<evidence type="ECO:0000256" key="6">
    <source>
        <dbReference type="ARBA" id="ARBA00022741"/>
    </source>
</evidence>
<keyword evidence="11" id="KW-0325">Glycoprotein</keyword>
<evidence type="ECO:0000256" key="12">
    <source>
        <dbReference type="PROSITE-ProRule" id="PRU10141"/>
    </source>
</evidence>
<dbReference type="PROSITE" id="PS00108">
    <property type="entry name" value="PROTEIN_KINASE_ST"/>
    <property type="match status" value="1"/>
</dbReference>
<evidence type="ECO:0000256" key="5">
    <source>
        <dbReference type="ARBA" id="ARBA00022729"/>
    </source>
</evidence>
<dbReference type="Gene3D" id="3.30.200.20">
    <property type="entry name" value="Phosphorylase Kinase, domain 1"/>
    <property type="match status" value="1"/>
</dbReference>
<dbReference type="Gene3D" id="1.10.510.10">
    <property type="entry name" value="Transferase(Phosphotransferase) domain 1"/>
    <property type="match status" value="1"/>
</dbReference>
<evidence type="ECO:0000259" key="14">
    <source>
        <dbReference type="PROSITE" id="PS50011"/>
    </source>
</evidence>
<dbReference type="FunFam" id="1.10.510.10:FF:000252">
    <property type="entry name" value="Receptor-like protein kinase FERONIA"/>
    <property type="match status" value="1"/>
</dbReference>
<organism evidence="15 16">
    <name type="scientific">Quercus rubra</name>
    <name type="common">Northern red oak</name>
    <name type="synonym">Quercus borealis</name>
    <dbReference type="NCBI Taxonomy" id="3512"/>
    <lineage>
        <taxon>Eukaryota</taxon>
        <taxon>Viridiplantae</taxon>
        <taxon>Streptophyta</taxon>
        <taxon>Embryophyta</taxon>
        <taxon>Tracheophyta</taxon>
        <taxon>Spermatophyta</taxon>
        <taxon>Magnoliopsida</taxon>
        <taxon>eudicotyledons</taxon>
        <taxon>Gunneridae</taxon>
        <taxon>Pentapetalae</taxon>
        <taxon>rosids</taxon>
        <taxon>fabids</taxon>
        <taxon>Fagales</taxon>
        <taxon>Fagaceae</taxon>
        <taxon>Quercus</taxon>
    </lineage>
</organism>
<dbReference type="GO" id="GO:0004674">
    <property type="term" value="F:protein serine/threonine kinase activity"/>
    <property type="evidence" value="ECO:0007669"/>
    <property type="project" value="UniProtKB-KW"/>
</dbReference>
<keyword evidence="4 13" id="KW-0812">Transmembrane</keyword>
<name>A0AAN7E475_QUERU</name>
<feature type="transmembrane region" description="Helical" evidence="13">
    <location>
        <begin position="7"/>
        <end position="25"/>
    </location>
</feature>
<keyword evidence="2" id="KW-0723">Serine/threonine-protein kinase</keyword>
<dbReference type="InterPro" id="IPR045272">
    <property type="entry name" value="ANXUR1/2-like"/>
</dbReference>
<dbReference type="GO" id="GO:0010038">
    <property type="term" value="P:response to metal ion"/>
    <property type="evidence" value="ECO:0007669"/>
    <property type="project" value="UniProtKB-ARBA"/>
</dbReference>
<evidence type="ECO:0000256" key="13">
    <source>
        <dbReference type="SAM" id="Phobius"/>
    </source>
</evidence>
<dbReference type="InterPro" id="IPR017441">
    <property type="entry name" value="Protein_kinase_ATP_BS"/>
</dbReference>
<evidence type="ECO:0000256" key="3">
    <source>
        <dbReference type="ARBA" id="ARBA00022679"/>
    </source>
</evidence>
<keyword evidence="6 12" id="KW-0547">Nucleotide-binding</keyword>
<evidence type="ECO:0000313" key="15">
    <source>
        <dbReference type="EMBL" id="KAK4562904.1"/>
    </source>
</evidence>
<dbReference type="InterPro" id="IPR024788">
    <property type="entry name" value="Malectin-like_Carb-bd_dom"/>
</dbReference>
<evidence type="ECO:0000313" key="16">
    <source>
        <dbReference type="Proteomes" id="UP001324115"/>
    </source>
</evidence>
<evidence type="ECO:0000256" key="2">
    <source>
        <dbReference type="ARBA" id="ARBA00022527"/>
    </source>
</evidence>
<dbReference type="GO" id="GO:0005524">
    <property type="term" value="F:ATP binding"/>
    <property type="evidence" value="ECO:0007669"/>
    <property type="project" value="UniProtKB-UniRule"/>
</dbReference>
<dbReference type="PANTHER" id="PTHR34590">
    <property type="entry name" value="OS03G0124300 PROTEIN-RELATED"/>
    <property type="match status" value="1"/>
</dbReference>
<dbReference type="Proteomes" id="UP001324115">
    <property type="component" value="Unassembled WGS sequence"/>
</dbReference>
<dbReference type="SMART" id="SM00220">
    <property type="entry name" value="S_TKc"/>
    <property type="match status" value="1"/>
</dbReference>
<dbReference type="PROSITE" id="PS50011">
    <property type="entry name" value="PROTEIN_KINASE_DOM"/>
    <property type="match status" value="1"/>
</dbReference>
<keyword evidence="8 12" id="KW-0067">ATP-binding</keyword>
<dbReference type="PANTHER" id="PTHR34590:SF15">
    <property type="entry name" value="PROTEIN KINASE DOMAIN-CONTAINING PROTEIN"/>
    <property type="match status" value="1"/>
</dbReference>
<dbReference type="Gene3D" id="2.60.120.430">
    <property type="entry name" value="Galactose-binding lectin"/>
    <property type="match status" value="2"/>
</dbReference>
<dbReference type="GO" id="GO:0004714">
    <property type="term" value="F:transmembrane receptor protein tyrosine kinase activity"/>
    <property type="evidence" value="ECO:0007669"/>
    <property type="project" value="InterPro"/>
</dbReference>
<dbReference type="FunFam" id="3.30.200.20:FF:000645">
    <property type="entry name" value="Receptor-like protein kinase FERONIA"/>
    <property type="match status" value="1"/>
</dbReference>
<evidence type="ECO:0000256" key="10">
    <source>
        <dbReference type="ARBA" id="ARBA00023136"/>
    </source>
</evidence>
<gene>
    <name evidence="15" type="ORF">RGQ29_005403</name>
</gene>
<comment type="caution">
    <text evidence="15">The sequence shown here is derived from an EMBL/GenBank/DDBJ whole genome shotgun (WGS) entry which is preliminary data.</text>
</comment>
<dbReference type="InterPro" id="IPR011009">
    <property type="entry name" value="Kinase-like_dom_sf"/>
</dbReference>
<dbReference type="Pfam" id="PF12819">
    <property type="entry name" value="Malectin_like"/>
    <property type="match status" value="1"/>
</dbReference>
<evidence type="ECO:0000256" key="11">
    <source>
        <dbReference type="ARBA" id="ARBA00023180"/>
    </source>
</evidence>
<dbReference type="GO" id="GO:0016020">
    <property type="term" value="C:membrane"/>
    <property type="evidence" value="ECO:0007669"/>
    <property type="project" value="UniProtKB-SubCell"/>
</dbReference>
<dbReference type="EMBL" id="JAXUIC010000011">
    <property type="protein sequence ID" value="KAK4562904.1"/>
    <property type="molecule type" value="Genomic_DNA"/>
</dbReference>
<keyword evidence="5" id="KW-0732">Signal</keyword>
<dbReference type="Pfam" id="PF07714">
    <property type="entry name" value="PK_Tyr_Ser-Thr"/>
    <property type="match status" value="1"/>
</dbReference>
<protein>
    <recommendedName>
        <fullName evidence="14">Protein kinase domain-containing protein</fullName>
    </recommendedName>
</protein>
<dbReference type="InterPro" id="IPR000719">
    <property type="entry name" value="Prot_kinase_dom"/>
</dbReference>
<evidence type="ECO:0000256" key="4">
    <source>
        <dbReference type="ARBA" id="ARBA00022692"/>
    </source>
</evidence>
<dbReference type="InterPro" id="IPR001245">
    <property type="entry name" value="Ser-Thr/Tyr_kinase_cat_dom"/>
</dbReference>
<keyword evidence="16" id="KW-1185">Reference proteome</keyword>
<comment type="subcellular location">
    <subcellularLocation>
        <location evidence="1">Membrane</location>
        <topology evidence="1">Single-pass type I membrane protein</topology>
    </subcellularLocation>
</comment>
<feature type="domain" description="Protein kinase" evidence="14">
    <location>
        <begin position="514"/>
        <end position="786"/>
    </location>
</feature>
<reference evidence="15 16" key="1">
    <citation type="journal article" date="2023" name="G3 (Bethesda)">
        <title>A haplotype-resolved chromosome-scale genome for Quercus rubra L. provides insights into the genetics of adaptive traits for red oak species.</title>
        <authorList>
            <person name="Kapoor B."/>
            <person name="Jenkins J."/>
            <person name="Schmutz J."/>
            <person name="Zhebentyayeva T."/>
            <person name="Kuelheim C."/>
            <person name="Coggeshall M."/>
            <person name="Heim C."/>
            <person name="Lasky J.R."/>
            <person name="Leites L."/>
            <person name="Islam-Faridi N."/>
            <person name="Romero-Severson J."/>
            <person name="DeLeo V.L."/>
            <person name="Lucas S.M."/>
            <person name="Lazic D."/>
            <person name="Gailing O."/>
            <person name="Carlson J."/>
            <person name="Staton M."/>
        </authorList>
    </citation>
    <scope>NUCLEOTIDE SEQUENCE [LARGE SCALE GENOMIC DNA]</scope>
    <source>
        <strain evidence="15">Pseudo-F2</strain>
    </source>
</reference>
<feature type="binding site" evidence="12">
    <location>
        <position position="543"/>
    </location>
    <ligand>
        <name>ATP</name>
        <dbReference type="ChEBI" id="CHEBI:30616"/>
    </ligand>
</feature>
<sequence>MGKLSKLTPIVSIFCIFFFSYHIIITVSSSTPPRYIAVEDITLDCGSETSGESKGMDGRYWSGDSQSKFFPKEEHNLKSVTSQTPEERTIKAPYTTARISYTQFTYVFPLTVGPKFVRLHFYPFSYSGFQKSEDNFTVKAGSFTLLRNFSASNHGDTMQKKIVKEFCIYVDEVNKKLNITFVPFSYTTSSNFYAFINGIEIVSMPEDLYYSPEGQTQSEKIPPYISESLPFYINYDMALQMVFRINVGGSLILPAEDTGFFREWSTDDINYFHGGVVLHNQSLMPNYSIIENYAAPDDVYRSARTDLYLDWELPVDSGFKYLVRLHFCELDLNISLISQRSFEIRIDGHSVEDDADVIRWTGNRDTPIYKDYVVLSKDEKVEDNNTSLPIGIYTSYDDYPNLKSVILNGVEVFKLINPEGTEHNLSIPSPMVNSTLPASSANDPKTNKTIFLAIGSLGCLVVLTSLSYMVQLMKFTCWRDPYRGKSQRAKALSLPEELCRHFSLNEIRTATNNFHKELIIGQGGFGNVYKGLLDEGTLTVAIKRLNPESQQGAREFKTEIRMLSQLRHVHLVSLIGYCIDEGEMILVYDYMRNGTLSARLYDTNNDPLTWKQRLEICLGTARGLHYLHTAMKDPIIHRDVKTTNILLDEKWVSKVSDFGLSKMGLNNTAVSTLVKGTWGYLDPDYARRQQLTDKSDVYSFGVVMFEVLCGRKALNTKLEHEQWHLANWARKCIEKGTIGQIIDPYLKGKIAPECFKVYVEVAESCVRDQGIQRPKMNDVMEKLEFAFELQQNADTAQEEINPSGVISYQDVLSFRIVEPVLESDSCIELTTRNSELTNPSLDSDGITSIV</sequence>
<keyword evidence="9 13" id="KW-1133">Transmembrane helix</keyword>
<proteinExistence type="predicted"/>
<accession>A0AAN7E475</accession>
<evidence type="ECO:0000256" key="9">
    <source>
        <dbReference type="ARBA" id="ARBA00022989"/>
    </source>
</evidence>
<dbReference type="InterPro" id="IPR008271">
    <property type="entry name" value="Ser/Thr_kinase_AS"/>
</dbReference>
<keyword evidence="3" id="KW-0808">Transferase</keyword>
<evidence type="ECO:0000256" key="8">
    <source>
        <dbReference type="ARBA" id="ARBA00022840"/>
    </source>
</evidence>
<evidence type="ECO:0000256" key="1">
    <source>
        <dbReference type="ARBA" id="ARBA00004479"/>
    </source>
</evidence>